<keyword evidence="2 7" id="KW-0813">Transport</keyword>
<protein>
    <submittedName>
        <fullName evidence="9">Sugar ABC transporter permease</fullName>
    </submittedName>
</protein>
<feature type="transmembrane region" description="Helical" evidence="7">
    <location>
        <begin position="241"/>
        <end position="258"/>
    </location>
</feature>
<evidence type="ECO:0000259" key="8">
    <source>
        <dbReference type="PROSITE" id="PS50928"/>
    </source>
</evidence>
<reference evidence="9" key="1">
    <citation type="submission" date="2020-10" db="EMBL/GenBank/DDBJ databases">
        <authorList>
            <person name="Gilroy R."/>
        </authorList>
    </citation>
    <scope>NUCLEOTIDE SEQUENCE</scope>
    <source>
        <strain evidence="9">ChiW25-3613</strain>
    </source>
</reference>
<keyword evidence="5 7" id="KW-1133">Transmembrane helix</keyword>
<evidence type="ECO:0000256" key="2">
    <source>
        <dbReference type="ARBA" id="ARBA00022448"/>
    </source>
</evidence>
<dbReference type="SUPFAM" id="SSF161098">
    <property type="entry name" value="MetI-like"/>
    <property type="match status" value="1"/>
</dbReference>
<evidence type="ECO:0000256" key="1">
    <source>
        <dbReference type="ARBA" id="ARBA00004651"/>
    </source>
</evidence>
<dbReference type="InterPro" id="IPR051393">
    <property type="entry name" value="ABC_transporter_permease"/>
</dbReference>
<dbReference type="AlphaFoldDB" id="A0A9D1AH29"/>
<dbReference type="CDD" id="cd06261">
    <property type="entry name" value="TM_PBP2"/>
    <property type="match status" value="1"/>
</dbReference>
<feature type="transmembrane region" description="Helical" evidence="7">
    <location>
        <begin position="151"/>
        <end position="175"/>
    </location>
</feature>
<evidence type="ECO:0000256" key="6">
    <source>
        <dbReference type="ARBA" id="ARBA00023136"/>
    </source>
</evidence>
<dbReference type="PANTHER" id="PTHR30193:SF44">
    <property type="entry name" value="LACTOSE TRANSPORT SYSTEM PERMEASE PROTEIN LACF"/>
    <property type="match status" value="1"/>
</dbReference>
<feature type="transmembrane region" description="Helical" evidence="7">
    <location>
        <begin position="47"/>
        <end position="66"/>
    </location>
</feature>
<gene>
    <name evidence="9" type="ORF">IAB90_04395</name>
</gene>
<comment type="similarity">
    <text evidence="7">Belongs to the binding-protein-dependent transport system permease family.</text>
</comment>
<evidence type="ECO:0000256" key="3">
    <source>
        <dbReference type="ARBA" id="ARBA00022475"/>
    </source>
</evidence>
<dbReference type="GO" id="GO:0005886">
    <property type="term" value="C:plasma membrane"/>
    <property type="evidence" value="ECO:0007669"/>
    <property type="project" value="UniProtKB-SubCell"/>
</dbReference>
<feature type="transmembrane region" description="Helical" evidence="7">
    <location>
        <begin position="270"/>
        <end position="293"/>
    </location>
</feature>
<feature type="transmembrane region" description="Helical" evidence="7">
    <location>
        <begin position="119"/>
        <end position="139"/>
    </location>
</feature>
<comment type="caution">
    <text evidence="9">The sequence shown here is derived from an EMBL/GenBank/DDBJ whole genome shotgun (WGS) entry which is preliminary data.</text>
</comment>
<accession>A0A9D1AH29</accession>
<comment type="subcellular location">
    <subcellularLocation>
        <location evidence="1 7">Cell membrane</location>
        <topology evidence="1 7">Multi-pass membrane protein</topology>
    </subcellularLocation>
</comment>
<feature type="domain" description="ABC transmembrane type-1" evidence="8">
    <location>
        <begin position="115"/>
        <end position="358"/>
    </location>
</feature>
<dbReference type="InterPro" id="IPR035906">
    <property type="entry name" value="MetI-like_sf"/>
</dbReference>
<organism evidence="9 10">
    <name type="scientific">Candidatus Coproplasma stercoripullorum</name>
    <dbReference type="NCBI Taxonomy" id="2840751"/>
    <lineage>
        <taxon>Bacteria</taxon>
        <taxon>Bacillati</taxon>
        <taxon>Bacillota</taxon>
        <taxon>Clostridia</taxon>
        <taxon>Eubacteriales</taxon>
        <taxon>Candidatus Coproplasma</taxon>
    </lineage>
</organism>
<dbReference type="Gene3D" id="1.10.3720.10">
    <property type="entry name" value="MetI-like"/>
    <property type="match status" value="1"/>
</dbReference>
<dbReference type="InterPro" id="IPR000515">
    <property type="entry name" value="MetI-like"/>
</dbReference>
<dbReference type="Proteomes" id="UP000824179">
    <property type="component" value="Unassembled WGS sequence"/>
</dbReference>
<dbReference type="PROSITE" id="PS50928">
    <property type="entry name" value="ABC_TM1"/>
    <property type="match status" value="1"/>
</dbReference>
<sequence length="367" mass="40958">MFKLKCDDFLTKDEETGAYTMSPDQQVRDEVEKTRWKEIAFKLVTDWRLYLMLVPMLFVYFFWRYLPMTELTAVFKDYYSNTADPASGAWYGLENFITVYFTGGQQYTTEFWMSFRNTFILAFYGLLFGFPFPIILALFFNEIRSNVVRSIVQVCVYLPKFMSIVVISTLAITLFGTNSSTGAQGVVAQLLTAICGENSSLGQIAGNIDAANGSGLVYSTRYFRAIYIVTDLWEHAGYDSIVFFAAIIAVSPTSYEAAQIDGAGKMQQMRYVVIPSILSTVVIMLIMKIGSLLNVSYEKIFLFSTTGGGEAAPMGNYETAYVVSVWANAQSNSVYAMAGEMTNNLLGMILVIGANIVSRKATDVSLY</sequence>
<dbReference type="PANTHER" id="PTHR30193">
    <property type="entry name" value="ABC TRANSPORTER PERMEASE PROTEIN"/>
    <property type="match status" value="1"/>
</dbReference>
<keyword evidence="6 7" id="KW-0472">Membrane</keyword>
<dbReference type="EMBL" id="DVHB01000075">
    <property type="protein sequence ID" value="HIR39606.1"/>
    <property type="molecule type" value="Genomic_DNA"/>
</dbReference>
<evidence type="ECO:0000256" key="7">
    <source>
        <dbReference type="RuleBase" id="RU363032"/>
    </source>
</evidence>
<name>A0A9D1AH29_9FIRM</name>
<keyword evidence="4 7" id="KW-0812">Transmembrane</keyword>
<evidence type="ECO:0000313" key="10">
    <source>
        <dbReference type="Proteomes" id="UP000824179"/>
    </source>
</evidence>
<dbReference type="GO" id="GO:0055085">
    <property type="term" value="P:transmembrane transport"/>
    <property type="evidence" value="ECO:0007669"/>
    <property type="project" value="InterPro"/>
</dbReference>
<dbReference type="Pfam" id="PF00528">
    <property type="entry name" value="BPD_transp_1"/>
    <property type="match status" value="1"/>
</dbReference>
<keyword evidence="3" id="KW-1003">Cell membrane</keyword>
<evidence type="ECO:0000313" key="9">
    <source>
        <dbReference type="EMBL" id="HIR39606.1"/>
    </source>
</evidence>
<evidence type="ECO:0000256" key="5">
    <source>
        <dbReference type="ARBA" id="ARBA00022989"/>
    </source>
</evidence>
<evidence type="ECO:0000256" key="4">
    <source>
        <dbReference type="ARBA" id="ARBA00022692"/>
    </source>
</evidence>
<reference evidence="9" key="2">
    <citation type="journal article" date="2021" name="PeerJ">
        <title>Extensive microbial diversity within the chicken gut microbiome revealed by metagenomics and culture.</title>
        <authorList>
            <person name="Gilroy R."/>
            <person name="Ravi A."/>
            <person name="Getino M."/>
            <person name="Pursley I."/>
            <person name="Horton D.L."/>
            <person name="Alikhan N.F."/>
            <person name="Baker D."/>
            <person name="Gharbi K."/>
            <person name="Hall N."/>
            <person name="Watson M."/>
            <person name="Adriaenssens E.M."/>
            <person name="Foster-Nyarko E."/>
            <person name="Jarju S."/>
            <person name="Secka A."/>
            <person name="Antonio M."/>
            <person name="Oren A."/>
            <person name="Chaudhuri R.R."/>
            <person name="La Ragione R."/>
            <person name="Hildebrand F."/>
            <person name="Pallen M.J."/>
        </authorList>
    </citation>
    <scope>NUCLEOTIDE SEQUENCE</scope>
    <source>
        <strain evidence="9">ChiW25-3613</strain>
    </source>
</reference>
<feature type="transmembrane region" description="Helical" evidence="7">
    <location>
        <begin position="334"/>
        <end position="357"/>
    </location>
</feature>
<proteinExistence type="inferred from homology"/>